<organism evidence="1 2">
    <name type="scientific">Acanthoscelides obtectus</name>
    <name type="common">Bean weevil</name>
    <name type="synonym">Bruchus obtectus</name>
    <dbReference type="NCBI Taxonomy" id="200917"/>
    <lineage>
        <taxon>Eukaryota</taxon>
        <taxon>Metazoa</taxon>
        <taxon>Ecdysozoa</taxon>
        <taxon>Arthropoda</taxon>
        <taxon>Hexapoda</taxon>
        <taxon>Insecta</taxon>
        <taxon>Pterygota</taxon>
        <taxon>Neoptera</taxon>
        <taxon>Endopterygota</taxon>
        <taxon>Coleoptera</taxon>
        <taxon>Polyphaga</taxon>
        <taxon>Cucujiformia</taxon>
        <taxon>Chrysomeloidea</taxon>
        <taxon>Chrysomelidae</taxon>
        <taxon>Bruchinae</taxon>
        <taxon>Bruchini</taxon>
        <taxon>Acanthoscelides</taxon>
    </lineage>
</organism>
<name>A0A9P0KBV5_ACAOB</name>
<reference evidence="1" key="1">
    <citation type="submission" date="2022-03" db="EMBL/GenBank/DDBJ databases">
        <authorList>
            <person name="Sayadi A."/>
        </authorList>
    </citation>
    <scope>NUCLEOTIDE SEQUENCE</scope>
</reference>
<gene>
    <name evidence="1" type="ORF">ACAOBT_LOCUS9862</name>
</gene>
<evidence type="ECO:0000313" key="2">
    <source>
        <dbReference type="Proteomes" id="UP001152888"/>
    </source>
</evidence>
<proteinExistence type="predicted"/>
<dbReference type="OrthoDB" id="2192561at2759"/>
<protein>
    <submittedName>
        <fullName evidence="1">Uncharacterized protein</fullName>
    </submittedName>
</protein>
<sequence length="80" mass="9000">MEWENFELLLSYQDLSYAAGCYCVAYKGDIFSKYSVLPNWILGWCLINTFAAAGSYESQREMFAGAADSYQSQGTILQVT</sequence>
<dbReference type="AlphaFoldDB" id="A0A9P0KBV5"/>
<comment type="caution">
    <text evidence="1">The sequence shown here is derived from an EMBL/GenBank/DDBJ whole genome shotgun (WGS) entry which is preliminary data.</text>
</comment>
<keyword evidence="2" id="KW-1185">Reference proteome</keyword>
<accession>A0A9P0KBV5</accession>
<dbReference type="EMBL" id="CAKOFQ010006795">
    <property type="protein sequence ID" value="CAH1972188.1"/>
    <property type="molecule type" value="Genomic_DNA"/>
</dbReference>
<dbReference type="Proteomes" id="UP001152888">
    <property type="component" value="Unassembled WGS sequence"/>
</dbReference>
<evidence type="ECO:0000313" key="1">
    <source>
        <dbReference type="EMBL" id="CAH1972188.1"/>
    </source>
</evidence>